<evidence type="ECO:0000313" key="2">
    <source>
        <dbReference type="Proteomes" id="UP001062846"/>
    </source>
</evidence>
<dbReference type="Proteomes" id="UP001062846">
    <property type="component" value="Chromosome 8"/>
</dbReference>
<proteinExistence type="predicted"/>
<name>A0ACC0MPG3_RHOML</name>
<keyword evidence="2" id="KW-1185">Reference proteome</keyword>
<accession>A0ACC0MPG3</accession>
<comment type="caution">
    <text evidence="1">The sequence shown here is derived from an EMBL/GenBank/DDBJ whole genome shotgun (WGS) entry which is preliminary data.</text>
</comment>
<organism evidence="1 2">
    <name type="scientific">Rhododendron molle</name>
    <name type="common">Chinese azalea</name>
    <name type="synonym">Azalea mollis</name>
    <dbReference type="NCBI Taxonomy" id="49168"/>
    <lineage>
        <taxon>Eukaryota</taxon>
        <taxon>Viridiplantae</taxon>
        <taxon>Streptophyta</taxon>
        <taxon>Embryophyta</taxon>
        <taxon>Tracheophyta</taxon>
        <taxon>Spermatophyta</taxon>
        <taxon>Magnoliopsida</taxon>
        <taxon>eudicotyledons</taxon>
        <taxon>Gunneridae</taxon>
        <taxon>Pentapetalae</taxon>
        <taxon>asterids</taxon>
        <taxon>Ericales</taxon>
        <taxon>Ericaceae</taxon>
        <taxon>Ericoideae</taxon>
        <taxon>Rhodoreae</taxon>
        <taxon>Rhododendron</taxon>
    </lineage>
</organism>
<sequence length="129" mass="14567">MEMSFWSSVSRPPIYRWSCEELCFATGTEGVTRLRHPLNLCSAYPGVHGCEITRDNHGEPLATSYHSKFMGTVDYIWHTREVVPVRVLDTLPIHILRQMGGLPSKKWGSDHLALVCELAFADDTRAGFC</sequence>
<protein>
    <submittedName>
        <fullName evidence="1">Uncharacterized protein</fullName>
    </submittedName>
</protein>
<gene>
    <name evidence="1" type="ORF">RHMOL_Rhmol08G0179400</name>
</gene>
<reference evidence="1" key="1">
    <citation type="submission" date="2022-02" db="EMBL/GenBank/DDBJ databases">
        <title>Plant Genome Project.</title>
        <authorList>
            <person name="Zhang R.-G."/>
        </authorList>
    </citation>
    <scope>NUCLEOTIDE SEQUENCE</scope>
    <source>
        <strain evidence="1">AT1</strain>
    </source>
</reference>
<evidence type="ECO:0000313" key="1">
    <source>
        <dbReference type="EMBL" id="KAI8542943.1"/>
    </source>
</evidence>
<dbReference type="EMBL" id="CM046395">
    <property type="protein sequence ID" value="KAI8542943.1"/>
    <property type="molecule type" value="Genomic_DNA"/>
</dbReference>